<keyword evidence="2 3" id="KW-0808">Transferase</keyword>
<evidence type="ECO:0000313" key="5">
    <source>
        <dbReference type="Proteomes" id="UP000184128"/>
    </source>
</evidence>
<dbReference type="GO" id="GO:0008410">
    <property type="term" value="F:CoA-transferase activity"/>
    <property type="evidence" value="ECO:0007669"/>
    <property type="project" value="InterPro"/>
</dbReference>
<evidence type="ECO:0000256" key="1">
    <source>
        <dbReference type="ARBA" id="ARBA00007154"/>
    </source>
</evidence>
<dbReference type="STRING" id="1121025.SAMN02745249_00161"/>
<keyword evidence="5" id="KW-1185">Reference proteome</keyword>
<dbReference type="PANTHER" id="PTHR43293">
    <property type="entry name" value="ACETATE COA-TRANSFERASE YDIF"/>
    <property type="match status" value="1"/>
</dbReference>
<dbReference type="Gene3D" id="3.40.1080.10">
    <property type="entry name" value="Glutaconate Coenzyme A-transferase"/>
    <property type="match status" value="2"/>
</dbReference>
<dbReference type="OrthoDB" id="9805230at2"/>
<sequence length="517" mass="56571">MKSKERSYIEVMQHIPDEATIGTTSFGIGGLPEQLLAGLGEYYKKHQQPKNITFSTTAGIGVGEGRGLDHLIEPGLLKRVVASHIATSPLANQAAQVNQFEMFQLPQGIIGKLYRNAAGKGPGVFSQVGLDTFVDPKNEGGKLNQKAEAAEDIVSEIELNGEKWLHYKPLPINVAFIKATYADKKGNLSIQHETHKLESLSLAMAAHNAGGVVIAQVEQMVEEHIFPAKDIFVPGAFVNYVVVAEEKYHMQTAGTYYNPALSNEIRVPLVTQLNMPLSPKKAIVRRASQELTKGAIVNLGNGIAAYVGEILAESKVIEEYSLNTDMGSIGGLPATGIDYAPNYNADAVIHTEDMFNFYHGEGLDVAVLGFGQLNATGDMNTTKLGDHIFGPGGMIDISHGAKKIIFVGTFVVKGKTIIKDGHLVIEEEGVQPKFVEKLPYVTFSAKYAREKDKDILVVTDRAVFDFTEKGQMRLIEIAPGLDLEEDVLKWMEFKPVISDSLKEMDSNLFKEHWTLTD</sequence>
<comment type="similarity">
    <text evidence="1 3">Belongs to the 3-oxoacid CoA-transferase family.</text>
</comment>
<protein>
    <submittedName>
        <fullName evidence="4">Propionate CoA-transferase</fullName>
    </submittedName>
</protein>
<dbReference type="RefSeq" id="WP_084136590.1">
    <property type="nucleotide sequence ID" value="NZ_FQUF01000003.1"/>
</dbReference>
<evidence type="ECO:0000256" key="3">
    <source>
        <dbReference type="PIRNR" id="PIRNR000858"/>
    </source>
</evidence>
<proteinExistence type="inferred from homology"/>
<dbReference type="SUPFAM" id="SSF100950">
    <property type="entry name" value="NagB/RpiA/CoA transferase-like"/>
    <property type="match status" value="2"/>
</dbReference>
<accession>A0A1M4SFI6</accession>
<name>A0A1M4SFI6_9LACT</name>
<dbReference type="Proteomes" id="UP000184128">
    <property type="component" value="Unassembled WGS sequence"/>
</dbReference>
<dbReference type="InterPro" id="IPR014388">
    <property type="entry name" value="3-oxoacid_CoA-transferase"/>
</dbReference>
<dbReference type="SMART" id="SM00882">
    <property type="entry name" value="CoA_trans"/>
    <property type="match status" value="1"/>
</dbReference>
<dbReference type="InterPro" id="IPR037171">
    <property type="entry name" value="NagB/RpiA_transferase-like"/>
</dbReference>
<dbReference type="GO" id="GO:0046952">
    <property type="term" value="P:ketone body catabolic process"/>
    <property type="evidence" value="ECO:0007669"/>
    <property type="project" value="InterPro"/>
</dbReference>
<gene>
    <name evidence="4" type="ORF">SAMN02745249_00161</name>
</gene>
<evidence type="ECO:0000256" key="2">
    <source>
        <dbReference type="ARBA" id="ARBA00022679"/>
    </source>
</evidence>
<dbReference type="EMBL" id="FQUF01000003">
    <property type="protein sequence ID" value="SHE30932.1"/>
    <property type="molecule type" value="Genomic_DNA"/>
</dbReference>
<dbReference type="Pfam" id="PF01144">
    <property type="entry name" value="CoA_trans"/>
    <property type="match status" value="1"/>
</dbReference>
<reference evidence="4 5" key="1">
    <citation type="submission" date="2016-11" db="EMBL/GenBank/DDBJ databases">
        <authorList>
            <person name="Jaros S."/>
            <person name="Januszkiewicz K."/>
            <person name="Wedrychowicz H."/>
        </authorList>
    </citation>
    <scope>NUCLEOTIDE SEQUENCE [LARGE SCALE GENOMIC DNA]</scope>
    <source>
        <strain evidence="4 5">DSM 15692</strain>
    </source>
</reference>
<dbReference type="InterPro" id="IPR004165">
    <property type="entry name" value="CoA_trans_fam_I"/>
</dbReference>
<organism evidence="4 5">
    <name type="scientific">Atopostipes suicloacalis DSM 15692</name>
    <dbReference type="NCBI Taxonomy" id="1121025"/>
    <lineage>
        <taxon>Bacteria</taxon>
        <taxon>Bacillati</taxon>
        <taxon>Bacillota</taxon>
        <taxon>Bacilli</taxon>
        <taxon>Lactobacillales</taxon>
        <taxon>Carnobacteriaceae</taxon>
        <taxon>Atopostipes</taxon>
    </lineage>
</organism>
<dbReference type="PANTHER" id="PTHR43293:SF1">
    <property type="entry name" value="ACETATE COA-TRANSFERASE YDIF"/>
    <property type="match status" value="1"/>
</dbReference>
<dbReference type="PIRSF" id="PIRSF000858">
    <property type="entry name" value="SCOT-t"/>
    <property type="match status" value="1"/>
</dbReference>
<dbReference type="AlphaFoldDB" id="A0A1M4SFI6"/>
<evidence type="ECO:0000313" key="4">
    <source>
        <dbReference type="EMBL" id="SHE30932.1"/>
    </source>
</evidence>